<feature type="disulfide bond" evidence="4">
    <location>
        <begin position="218"/>
        <end position="227"/>
    </location>
</feature>
<dbReference type="InterPro" id="IPR000742">
    <property type="entry name" value="EGF"/>
</dbReference>
<evidence type="ECO:0000256" key="5">
    <source>
        <dbReference type="SAM" id="Phobius"/>
    </source>
</evidence>
<evidence type="ECO:0000256" key="1">
    <source>
        <dbReference type="ARBA" id="ARBA00022536"/>
    </source>
</evidence>
<dbReference type="SUPFAM" id="SSF57196">
    <property type="entry name" value="EGF/Laminin"/>
    <property type="match status" value="1"/>
</dbReference>
<dbReference type="AlphaFoldDB" id="A0ABD3PT68"/>
<keyword evidence="3 4" id="KW-1015">Disulfide bond</keyword>
<reference evidence="8 9" key="1">
    <citation type="submission" date="2024-10" db="EMBL/GenBank/DDBJ databases">
        <title>Updated reference genomes for cyclostephanoid diatoms.</title>
        <authorList>
            <person name="Roberts W.R."/>
            <person name="Alverson A.J."/>
        </authorList>
    </citation>
    <scope>NUCLEOTIDE SEQUENCE [LARGE SCALE GENOMIC DNA]</scope>
    <source>
        <strain evidence="8 9">AJA276-08</strain>
    </source>
</reference>
<dbReference type="Proteomes" id="UP001530315">
    <property type="component" value="Unassembled WGS sequence"/>
</dbReference>
<evidence type="ECO:0000256" key="2">
    <source>
        <dbReference type="ARBA" id="ARBA00022737"/>
    </source>
</evidence>
<evidence type="ECO:0000259" key="7">
    <source>
        <dbReference type="PROSITE" id="PS50026"/>
    </source>
</evidence>
<keyword evidence="1 4" id="KW-0245">EGF-like domain</keyword>
<evidence type="ECO:0000256" key="6">
    <source>
        <dbReference type="SAM" id="SignalP"/>
    </source>
</evidence>
<keyword evidence="9" id="KW-1185">Reference proteome</keyword>
<organism evidence="8 9">
    <name type="scientific">Stephanodiscus triporus</name>
    <dbReference type="NCBI Taxonomy" id="2934178"/>
    <lineage>
        <taxon>Eukaryota</taxon>
        <taxon>Sar</taxon>
        <taxon>Stramenopiles</taxon>
        <taxon>Ochrophyta</taxon>
        <taxon>Bacillariophyta</taxon>
        <taxon>Coscinodiscophyceae</taxon>
        <taxon>Thalassiosirophycidae</taxon>
        <taxon>Stephanodiscales</taxon>
        <taxon>Stephanodiscaceae</taxon>
        <taxon>Stephanodiscus</taxon>
    </lineage>
</organism>
<gene>
    <name evidence="8" type="ORF">ACHAW5_004211</name>
</gene>
<comment type="caution">
    <text evidence="4">Lacks conserved residue(s) required for the propagation of feature annotation.</text>
</comment>
<evidence type="ECO:0000313" key="8">
    <source>
        <dbReference type="EMBL" id="KAL3790784.1"/>
    </source>
</evidence>
<dbReference type="InterPro" id="IPR051022">
    <property type="entry name" value="Notch_Cell-Fate_Det"/>
</dbReference>
<accession>A0ABD3PT68</accession>
<evidence type="ECO:0000256" key="4">
    <source>
        <dbReference type="PROSITE-ProRule" id="PRU00076"/>
    </source>
</evidence>
<comment type="caution">
    <text evidence="8">The sequence shown here is derived from an EMBL/GenBank/DDBJ whole genome shotgun (WGS) entry which is preliminary data.</text>
</comment>
<keyword evidence="5" id="KW-1133">Transmembrane helix</keyword>
<feature type="signal peptide" evidence="6">
    <location>
        <begin position="1"/>
        <end position="19"/>
    </location>
</feature>
<feature type="transmembrane region" description="Helical" evidence="5">
    <location>
        <begin position="248"/>
        <end position="269"/>
    </location>
</feature>
<dbReference type="PROSITE" id="PS01186">
    <property type="entry name" value="EGF_2"/>
    <property type="match status" value="2"/>
</dbReference>
<keyword evidence="5" id="KW-0812">Transmembrane</keyword>
<dbReference type="SMART" id="SM00181">
    <property type="entry name" value="EGF"/>
    <property type="match status" value="2"/>
</dbReference>
<protein>
    <recommendedName>
        <fullName evidence="7">EGF-like domain-containing protein</fullName>
    </recommendedName>
</protein>
<keyword evidence="6" id="KW-0732">Signal</keyword>
<name>A0ABD3PT68_9STRA</name>
<dbReference type="Gene3D" id="2.10.25.10">
    <property type="entry name" value="Laminin"/>
    <property type="match status" value="2"/>
</dbReference>
<feature type="domain" description="EGF-like" evidence="7">
    <location>
        <begin position="188"/>
        <end position="228"/>
    </location>
</feature>
<evidence type="ECO:0000313" key="9">
    <source>
        <dbReference type="Proteomes" id="UP001530315"/>
    </source>
</evidence>
<dbReference type="PROSITE" id="PS50026">
    <property type="entry name" value="EGF_3"/>
    <property type="match status" value="1"/>
</dbReference>
<dbReference type="EMBL" id="JALLAZ020000622">
    <property type="protein sequence ID" value="KAL3790784.1"/>
    <property type="molecule type" value="Genomic_DNA"/>
</dbReference>
<dbReference type="PROSITE" id="PS00022">
    <property type="entry name" value="EGF_1"/>
    <property type="match status" value="2"/>
</dbReference>
<proteinExistence type="predicted"/>
<keyword evidence="5" id="KW-0472">Membrane</keyword>
<feature type="chain" id="PRO_5044817016" description="EGF-like domain-containing protein" evidence="6">
    <location>
        <begin position="20"/>
        <end position="342"/>
    </location>
</feature>
<evidence type="ECO:0000256" key="3">
    <source>
        <dbReference type="ARBA" id="ARBA00023157"/>
    </source>
</evidence>
<sequence>MTSQSLATIRLFLIAGATSMSSKSHSLIVAAQQSGVIEDLVDDGPYTVCPQVPSLHCLNGSTCLEGMSSIDDQHAHLNLKSHESGYYCDCLPGFIGHDCGVQVEDCGDPADPADPSSDLTGEVITSCYHGSKCKSFQADAATRYYCDCDALNAVTGPTSTKYAGNACEHASTSTCAFSLYRYNETTREYDASNHQFCTNGGTCTTLVHGNDPHPGCVCREGWTGSHCEVSAPTIVVAESRATSTAGKVMLGCYLVAIAAVASYLVVLLIRFKREKVAFAAGSGGGGVIVDSNVALGENKENAGVESPNAKESDALENLSRAEGGAALKLKKEEDGAADFKIV</sequence>
<dbReference type="PANTHER" id="PTHR24049">
    <property type="entry name" value="CRUMBS FAMILY MEMBER"/>
    <property type="match status" value="1"/>
</dbReference>
<keyword evidence="2" id="KW-0677">Repeat</keyword>